<proteinExistence type="inferred from homology"/>
<dbReference type="AlphaFoldDB" id="A0A8S4QA60"/>
<dbReference type="PANTHER" id="PTHR14224:SF37">
    <property type="entry name" value="LEUCINE-RICH REPEAT-CONTAINING PROTEIN 14"/>
    <property type="match status" value="1"/>
</dbReference>
<dbReference type="Gene3D" id="3.80.10.10">
    <property type="entry name" value="Ribonuclease Inhibitor"/>
    <property type="match status" value="1"/>
</dbReference>
<comment type="caution">
    <text evidence="4">The sequence shown here is derived from an EMBL/GenBank/DDBJ whole genome shotgun (WGS) entry which is preliminary data.</text>
</comment>
<dbReference type="OrthoDB" id="6279874at2759"/>
<comment type="similarity">
    <text evidence="1">Belongs to the PRAME family. LRRC14 subfamily.</text>
</comment>
<organism evidence="4 5">
    <name type="scientific">Owenia fusiformis</name>
    <name type="common">Polychaete worm</name>
    <dbReference type="NCBI Taxonomy" id="6347"/>
    <lineage>
        <taxon>Eukaryota</taxon>
        <taxon>Metazoa</taxon>
        <taxon>Spiralia</taxon>
        <taxon>Lophotrochozoa</taxon>
        <taxon>Annelida</taxon>
        <taxon>Polychaeta</taxon>
        <taxon>Sedentaria</taxon>
        <taxon>Canalipalpata</taxon>
        <taxon>Sabellida</taxon>
        <taxon>Oweniida</taxon>
        <taxon>Oweniidae</taxon>
        <taxon>Owenia</taxon>
    </lineage>
</organism>
<gene>
    <name evidence="4" type="ORF">OFUS_LOCUS25247</name>
</gene>
<sequence length="544" mass="63513">MSTTCPLDDIPYDKHCFNIDDRYTNHPLWMTEEHFRYQLYRDDAGLLQCKKSKKGEFIKSPRPLFQLSLYQTVTDHNALHKLATFPSNVYSHLLTEAIYQREVYAIRYLVSTWPSPVLCIYDHLPLEDYLDDNYLTLPLEGHDRTSMLDGFMLGLLDLKPESKLKFVDFTKLDKDRKLCRELCRLPILWTTREDRSIEAVHEKLNCKLEISKDKVERYLNRISLIYSNVDMEFKKGNVFGPITILFECKLTMDDVPIGLALYPNTPFKFACSKVWMENIPEIPLTAKHLTKLVDPKLITHLEVEDNNITLGEDNLLALLHGLKKLPNLIALSLPITIDVTVQQDLEVGIQLNKILRHLRWLRRLNLSHCNLAYQLSDILGGLQQPFEYLNLRDCRLADQDLYFLLNWSQLIYLRELNLSRNNLRQLTSMLCQMLQRMCFLTVFSVSYCSLNNSEQRMILRTAIDNCPGLKCLSMQGFTPIPKESITLILNDASSLRSIQRLNVLPEFYAFPGNNDEDRERNKANYVRFCYALLLQKKRLDIEVE</sequence>
<dbReference type="InterPro" id="IPR032675">
    <property type="entry name" value="LRR_dom_sf"/>
</dbReference>
<keyword evidence="3" id="KW-0677">Repeat</keyword>
<dbReference type="InterPro" id="IPR001611">
    <property type="entry name" value="Leu-rich_rpt"/>
</dbReference>
<dbReference type="Proteomes" id="UP000749559">
    <property type="component" value="Unassembled WGS sequence"/>
</dbReference>
<name>A0A8S4QA60_OWEFU</name>
<reference evidence="4" key="1">
    <citation type="submission" date="2022-03" db="EMBL/GenBank/DDBJ databases">
        <authorList>
            <person name="Martin C."/>
        </authorList>
    </citation>
    <scope>NUCLEOTIDE SEQUENCE</scope>
</reference>
<protein>
    <recommendedName>
        <fullName evidence="2">Leucine-rich repeat-containing protein 14</fullName>
    </recommendedName>
</protein>
<dbReference type="PROSITE" id="PS51450">
    <property type="entry name" value="LRR"/>
    <property type="match status" value="1"/>
</dbReference>
<dbReference type="InterPro" id="IPR050694">
    <property type="entry name" value="LRRC14/PRAME"/>
</dbReference>
<evidence type="ECO:0000313" key="5">
    <source>
        <dbReference type="Proteomes" id="UP000749559"/>
    </source>
</evidence>
<dbReference type="GO" id="GO:0005737">
    <property type="term" value="C:cytoplasm"/>
    <property type="evidence" value="ECO:0007669"/>
    <property type="project" value="TreeGrafter"/>
</dbReference>
<evidence type="ECO:0000256" key="1">
    <source>
        <dbReference type="ARBA" id="ARBA00009552"/>
    </source>
</evidence>
<keyword evidence="5" id="KW-1185">Reference proteome</keyword>
<evidence type="ECO:0000313" key="4">
    <source>
        <dbReference type="EMBL" id="CAH1801458.1"/>
    </source>
</evidence>
<accession>A0A8S4QA60</accession>
<dbReference type="EMBL" id="CAIIXF020000012">
    <property type="protein sequence ID" value="CAH1801458.1"/>
    <property type="molecule type" value="Genomic_DNA"/>
</dbReference>
<dbReference type="PANTHER" id="PTHR14224">
    <property type="entry name" value="SIMILAR TO PREFERENTIALLY EXPRESSED ANTIGEN IN MELANOMA-LIKE 3"/>
    <property type="match status" value="1"/>
</dbReference>
<evidence type="ECO:0000256" key="2">
    <source>
        <dbReference type="ARBA" id="ARBA00014228"/>
    </source>
</evidence>
<dbReference type="SUPFAM" id="SSF52047">
    <property type="entry name" value="RNI-like"/>
    <property type="match status" value="1"/>
</dbReference>
<evidence type="ECO:0000256" key="3">
    <source>
        <dbReference type="ARBA" id="ARBA00022737"/>
    </source>
</evidence>